<reference evidence="1" key="1">
    <citation type="journal article" date="2021" name="J Fungi (Basel)">
        <title>Virulence traits and population genomics of the black yeast Aureobasidium melanogenum.</title>
        <authorList>
            <person name="Cernosa A."/>
            <person name="Sun X."/>
            <person name="Gostincar C."/>
            <person name="Fang C."/>
            <person name="Gunde-Cimerman N."/>
            <person name="Song Z."/>
        </authorList>
    </citation>
    <scope>NUCLEOTIDE SEQUENCE</scope>
    <source>
        <strain evidence="1">EXF-8016</strain>
    </source>
</reference>
<comment type="caution">
    <text evidence="1">The sequence shown here is derived from an EMBL/GenBank/DDBJ whole genome shotgun (WGS) entry which is preliminary data.</text>
</comment>
<proteinExistence type="predicted"/>
<name>A0A9P8GT14_AURME</name>
<feature type="non-terminal residue" evidence="1">
    <location>
        <position position="557"/>
    </location>
</feature>
<reference evidence="1" key="2">
    <citation type="submission" date="2021-08" db="EMBL/GenBank/DDBJ databases">
        <authorList>
            <person name="Gostincar C."/>
            <person name="Sun X."/>
            <person name="Song Z."/>
            <person name="Gunde-Cimerman N."/>
        </authorList>
    </citation>
    <scope>NUCLEOTIDE SEQUENCE</scope>
    <source>
        <strain evidence="1">EXF-8016</strain>
    </source>
</reference>
<dbReference type="EMBL" id="JAHFYH010000001">
    <property type="protein sequence ID" value="KAH0237870.1"/>
    <property type="molecule type" value="Genomic_DNA"/>
</dbReference>
<protein>
    <submittedName>
        <fullName evidence="1">Uncharacterized protein</fullName>
    </submittedName>
</protein>
<sequence>MLTSSTSSTTTTAFHDICSRNQATPSGEPLYSGIVNTLNHLYQTMMGDADVEMGGVEPTKPSLPYGIPYPPELEATQRMNDETFEVTDWARHARYHGVRDHPNGNGFEVRLFNEGDPTGKGKWFPDDWDVQYRLGPPSTSVRWNSVVEKWGLQVLDKAGFINLNSNPGSSYMHPTGRFASKRNPCGMDDERVHPVFRREVWQNLSEGDYQVIMPALLLASAFLDEPTTLCLFHAISVPADQMTTIEDPNLKNCKRLQVPETLTEPEQWAVFYKISAMRQWTSFYWESSHKLKAEGGALGFCRPLVHKDGSDITASGPHTRQSEIGLSVYYLEVLRAFTSQTNLVYDYYRYKARKYFDETLKSAGVLDSHRPPESCIDSAGLRTAFLFAAMLVHEFAHAFSLAYFERVDDSEPREPWVADNRSNELGHAMARFIIGGTPYAPSFRSIDSSALDQDSLKDAYAQFGVYFLDKWQQWAKPGDERLEQHLKEGAQEDQDAPLVYWPVPQRQIYDYFTEDLWLARVPKYGLDALKMVKIRDWGAYYYPGPNTKEPWRDATLR</sequence>
<dbReference type="Proteomes" id="UP000767238">
    <property type="component" value="Unassembled WGS sequence"/>
</dbReference>
<organism evidence="1 2">
    <name type="scientific">Aureobasidium melanogenum</name>
    <name type="common">Aureobasidium pullulans var. melanogenum</name>
    <dbReference type="NCBI Taxonomy" id="46634"/>
    <lineage>
        <taxon>Eukaryota</taxon>
        <taxon>Fungi</taxon>
        <taxon>Dikarya</taxon>
        <taxon>Ascomycota</taxon>
        <taxon>Pezizomycotina</taxon>
        <taxon>Dothideomycetes</taxon>
        <taxon>Dothideomycetidae</taxon>
        <taxon>Dothideales</taxon>
        <taxon>Saccotheciaceae</taxon>
        <taxon>Aureobasidium</taxon>
    </lineage>
</organism>
<accession>A0A9P8GT14</accession>
<gene>
    <name evidence="1" type="ORF">KCV03_g135</name>
</gene>
<dbReference type="AlphaFoldDB" id="A0A9P8GT14"/>
<evidence type="ECO:0000313" key="1">
    <source>
        <dbReference type="EMBL" id="KAH0237870.1"/>
    </source>
</evidence>
<evidence type="ECO:0000313" key="2">
    <source>
        <dbReference type="Proteomes" id="UP000767238"/>
    </source>
</evidence>